<dbReference type="InterPro" id="IPR001647">
    <property type="entry name" value="HTH_TetR"/>
</dbReference>
<dbReference type="PANTHER" id="PTHR30055:SF119">
    <property type="entry name" value="NALC"/>
    <property type="match status" value="1"/>
</dbReference>
<keyword evidence="1 2" id="KW-0238">DNA-binding</keyword>
<dbReference type="Pfam" id="PF00440">
    <property type="entry name" value="TetR_N"/>
    <property type="match status" value="1"/>
</dbReference>
<dbReference type="Gene3D" id="1.10.357.10">
    <property type="entry name" value="Tetracycline Repressor, domain 2"/>
    <property type="match status" value="1"/>
</dbReference>
<evidence type="ECO:0000259" key="3">
    <source>
        <dbReference type="PROSITE" id="PS50977"/>
    </source>
</evidence>
<dbReference type="SUPFAM" id="SSF46689">
    <property type="entry name" value="Homeodomain-like"/>
    <property type="match status" value="1"/>
</dbReference>
<dbReference type="SUPFAM" id="SSF48498">
    <property type="entry name" value="Tetracyclin repressor-like, C-terminal domain"/>
    <property type="match status" value="1"/>
</dbReference>
<proteinExistence type="predicted"/>
<evidence type="ECO:0000256" key="1">
    <source>
        <dbReference type="ARBA" id="ARBA00023125"/>
    </source>
</evidence>
<organism evidence="4 5">
    <name type="scientific">Aquincola tertiaricarbonis</name>
    <dbReference type="NCBI Taxonomy" id="391953"/>
    <lineage>
        <taxon>Bacteria</taxon>
        <taxon>Pseudomonadati</taxon>
        <taxon>Pseudomonadota</taxon>
        <taxon>Betaproteobacteria</taxon>
        <taxon>Burkholderiales</taxon>
        <taxon>Sphaerotilaceae</taxon>
        <taxon>Aquincola</taxon>
    </lineage>
</organism>
<keyword evidence="5" id="KW-1185">Reference proteome</keyword>
<gene>
    <name evidence="4" type="ORF">MW290_03025</name>
</gene>
<dbReference type="PRINTS" id="PR00455">
    <property type="entry name" value="HTHTETR"/>
</dbReference>
<protein>
    <submittedName>
        <fullName evidence="4">TetR/AcrR family transcriptional regulator</fullName>
    </submittedName>
</protein>
<dbReference type="Pfam" id="PF14246">
    <property type="entry name" value="TetR_C_7"/>
    <property type="match status" value="1"/>
</dbReference>
<dbReference type="InterPro" id="IPR039536">
    <property type="entry name" value="TetR_C_Proteobacteria"/>
</dbReference>
<dbReference type="InterPro" id="IPR009057">
    <property type="entry name" value="Homeodomain-like_sf"/>
</dbReference>
<dbReference type="RefSeq" id="WP_250195845.1">
    <property type="nucleotide sequence ID" value="NZ_CP097635.1"/>
</dbReference>
<accession>A0ABY4S958</accession>
<dbReference type="Proteomes" id="UP001056201">
    <property type="component" value="Chromosome 1"/>
</dbReference>
<feature type="domain" description="HTH tetR-type" evidence="3">
    <location>
        <begin position="6"/>
        <end position="66"/>
    </location>
</feature>
<evidence type="ECO:0000313" key="4">
    <source>
        <dbReference type="EMBL" id="URI07611.1"/>
    </source>
</evidence>
<evidence type="ECO:0000256" key="2">
    <source>
        <dbReference type="PROSITE-ProRule" id="PRU00335"/>
    </source>
</evidence>
<name>A0ABY4S958_AQUTE</name>
<dbReference type="InterPro" id="IPR050109">
    <property type="entry name" value="HTH-type_TetR-like_transc_reg"/>
</dbReference>
<feature type="DNA-binding region" description="H-T-H motif" evidence="2">
    <location>
        <begin position="29"/>
        <end position="48"/>
    </location>
</feature>
<reference evidence="4" key="1">
    <citation type="submission" date="2022-05" db="EMBL/GenBank/DDBJ databases">
        <title>An RpoN-dependent PEP-CTERM gene is involved in floc formation of an Aquincola tertiaricarbonis strain.</title>
        <authorList>
            <person name="Qiu D."/>
            <person name="Xia M."/>
        </authorList>
    </citation>
    <scope>NUCLEOTIDE SEQUENCE</scope>
    <source>
        <strain evidence="4">RN12</strain>
    </source>
</reference>
<dbReference type="EMBL" id="CP097635">
    <property type="protein sequence ID" value="URI07611.1"/>
    <property type="molecule type" value="Genomic_DNA"/>
</dbReference>
<dbReference type="PROSITE" id="PS50977">
    <property type="entry name" value="HTH_TETR_2"/>
    <property type="match status" value="1"/>
</dbReference>
<evidence type="ECO:0000313" key="5">
    <source>
        <dbReference type="Proteomes" id="UP001056201"/>
    </source>
</evidence>
<sequence length="206" mass="22598">MKVRTEARREAIVREATRLFLEMGYERATMSELAQRVGGSKATLYGYFPSKEELFAAVTEATGETHLAEAVAELDALPHVGLEAGLIRFAEKLLSLIVKEEAQALQRMIVGESGRSNVGEVFMQRGPRRCIEAVCAALQAAMDRGDLQPGPAPILTLQLLGLVRAEVELRQYLQHPPRLTRKQLGEMAGRAVRVFLGGYRASAPPV</sequence>
<dbReference type="PANTHER" id="PTHR30055">
    <property type="entry name" value="HTH-TYPE TRANSCRIPTIONAL REGULATOR RUTR"/>
    <property type="match status" value="1"/>
</dbReference>
<dbReference type="Gene3D" id="1.10.10.60">
    <property type="entry name" value="Homeodomain-like"/>
    <property type="match status" value="1"/>
</dbReference>
<dbReference type="InterPro" id="IPR036271">
    <property type="entry name" value="Tet_transcr_reg_TetR-rel_C_sf"/>
</dbReference>